<dbReference type="AlphaFoldDB" id="A0A9P4UNJ2"/>
<dbReference type="SMART" id="SM00387">
    <property type="entry name" value="HATPase_c"/>
    <property type="match status" value="1"/>
</dbReference>
<dbReference type="InterPro" id="IPR003594">
    <property type="entry name" value="HATPase_dom"/>
</dbReference>
<accession>A0A9P4UNJ2</accession>
<protein>
    <recommendedName>
        <fullName evidence="2">histidine kinase</fullName>
        <ecNumber evidence="2">2.7.13.3</ecNumber>
    </recommendedName>
</protein>
<evidence type="ECO:0000259" key="8">
    <source>
        <dbReference type="PROSITE" id="PS50110"/>
    </source>
</evidence>
<dbReference type="PRINTS" id="PR00344">
    <property type="entry name" value="BCTRLSENSOR"/>
</dbReference>
<dbReference type="SUPFAM" id="SSF55874">
    <property type="entry name" value="ATPase domain of HSP90 chaperone/DNA topoisomerase II/histidine kinase"/>
    <property type="match status" value="1"/>
</dbReference>
<dbReference type="InterPro" id="IPR005467">
    <property type="entry name" value="His_kinase_dom"/>
</dbReference>
<dbReference type="PROSITE" id="PS50110">
    <property type="entry name" value="RESPONSE_REGULATORY"/>
    <property type="match status" value="1"/>
</dbReference>
<feature type="domain" description="Histidine kinase" evidence="7">
    <location>
        <begin position="114"/>
        <end position="207"/>
    </location>
</feature>
<sequence length="480" mass="52297">MNHLLDFSKIHSLTSRSRLTSADDQHQSSDDSSRLCVVDLGVLVQDVIEGIHIGFIARNPNSKVLANGNVDATSWRGVKVEQSGTNKCDENTIVLVDIDPSVNWIFQTESGAWKRIIMDIFGNALNNTSRGQVDVSLRLISDNKDMNSTSKHTEQIHIQINDTGRGFSTGLGLSIVKQLVDSLGGTINVQGKLGVGTQFGVMVPTSEKTRRMSVEQQLGEMRQHPQDTDDRFRGCNIYLPLLGSRYDLPGIPSKQSGISSSRTLAVRTVFADIAERWFGMEVVTEAQVGNVEDGGAGAGAGNNFTLLHNVLSSDSDRTLVVQPPAPNELLRSDTVSQKGLGALEVTKHHPFNPRKLRTALARAMDLKAMPRPTARVSNEHLSNPAVLNVFIPAQGIPHRFTSTRLKGEQTSKVEATSQPQQPTFSSDGERRQFNLLLVDDNDINLKILAACARKIGCTYVQTINGLKAVEAIGKGLFPST</sequence>
<dbReference type="GO" id="GO:0009927">
    <property type="term" value="F:histidine phosphotransfer kinase activity"/>
    <property type="evidence" value="ECO:0007669"/>
    <property type="project" value="TreeGrafter"/>
</dbReference>
<keyword evidence="4" id="KW-0418">Kinase</keyword>
<dbReference type="EMBL" id="MU003806">
    <property type="protein sequence ID" value="KAF2719863.1"/>
    <property type="molecule type" value="Genomic_DNA"/>
</dbReference>
<dbReference type="Pfam" id="PF02518">
    <property type="entry name" value="HATPase_c"/>
    <property type="match status" value="1"/>
</dbReference>
<reference evidence="9" key="1">
    <citation type="journal article" date="2020" name="Stud. Mycol.">
        <title>101 Dothideomycetes genomes: a test case for predicting lifestyles and emergence of pathogens.</title>
        <authorList>
            <person name="Haridas S."/>
            <person name="Albert R."/>
            <person name="Binder M."/>
            <person name="Bloem J."/>
            <person name="Labutti K."/>
            <person name="Salamov A."/>
            <person name="Andreopoulos B."/>
            <person name="Baker S."/>
            <person name="Barry K."/>
            <person name="Bills G."/>
            <person name="Bluhm B."/>
            <person name="Cannon C."/>
            <person name="Castanera R."/>
            <person name="Culley D."/>
            <person name="Daum C."/>
            <person name="Ezra D."/>
            <person name="Gonzalez J."/>
            <person name="Henrissat B."/>
            <person name="Kuo A."/>
            <person name="Liang C."/>
            <person name="Lipzen A."/>
            <person name="Lutzoni F."/>
            <person name="Magnuson J."/>
            <person name="Mondo S."/>
            <person name="Nolan M."/>
            <person name="Ohm R."/>
            <person name="Pangilinan J."/>
            <person name="Park H.-J."/>
            <person name="Ramirez L."/>
            <person name="Alfaro M."/>
            <person name="Sun H."/>
            <person name="Tritt A."/>
            <person name="Yoshinaga Y."/>
            <person name="Zwiers L.-H."/>
            <person name="Turgeon B."/>
            <person name="Goodwin S."/>
            <person name="Spatafora J."/>
            <person name="Crous P."/>
            <person name="Grigoriev I."/>
        </authorList>
    </citation>
    <scope>NUCLEOTIDE SEQUENCE</scope>
    <source>
        <strain evidence="9">CBS 116435</strain>
    </source>
</reference>
<dbReference type="Gene3D" id="3.30.565.10">
    <property type="entry name" value="Histidine kinase-like ATPase, C-terminal domain"/>
    <property type="match status" value="2"/>
</dbReference>
<gene>
    <name evidence="9" type="ORF">K431DRAFT_304841</name>
</gene>
<evidence type="ECO:0000256" key="1">
    <source>
        <dbReference type="ARBA" id="ARBA00000085"/>
    </source>
</evidence>
<evidence type="ECO:0000313" key="9">
    <source>
        <dbReference type="EMBL" id="KAF2719863.1"/>
    </source>
</evidence>
<comment type="catalytic activity">
    <reaction evidence="1">
        <text>ATP + protein L-histidine = ADP + protein N-phospho-L-histidine.</text>
        <dbReference type="EC" id="2.7.13.3"/>
    </reaction>
</comment>
<dbReference type="GO" id="GO:0000155">
    <property type="term" value="F:phosphorelay sensor kinase activity"/>
    <property type="evidence" value="ECO:0007669"/>
    <property type="project" value="TreeGrafter"/>
</dbReference>
<dbReference type="PANTHER" id="PTHR43047:SF72">
    <property type="entry name" value="OSMOSENSING HISTIDINE PROTEIN KINASE SLN1"/>
    <property type="match status" value="1"/>
</dbReference>
<comment type="caution">
    <text evidence="9">The sequence shown here is derived from an EMBL/GenBank/DDBJ whole genome shotgun (WGS) entry which is preliminary data.</text>
</comment>
<proteinExistence type="predicted"/>
<dbReference type="Gene3D" id="3.40.50.2300">
    <property type="match status" value="1"/>
</dbReference>
<keyword evidence="3" id="KW-0808">Transferase</keyword>
<dbReference type="OrthoDB" id="10249433at2759"/>
<dbReference type="InterPro" id="IPR001789">
    <property type="entry name" value="Sig_transdc_resp-reg_receiver"/>
</dbReference>
<evidence type="ECO:0000256" key="3">
    <source>
        <dbReference type="ARBA" id="ARBA00022679"/>
    </source>
</evidence>
<comment type="caution">
    <text evidence="5">Lacks conserved residue(s) required for the propagation of feature annotation.</text>
</comment>
<dbReference type="GO" id="GO:0005886">
    <property type="term" value="C:plasma membrane"/>
    <property type="evidence" value="ECO:0007669"/>
    <property type="project" value="TreeGrafter"/>
</dbReference>
<name>A0A9P4UNJ2_9PEZI</name>
<evidence type="ECO:0000256" key="6">
    <source>
        <dbReference type="SAM" id="MobiDB-lite"/>
    </source>
</evidence>
<dbReference type="InterPro" id="IPR036890">
    <property type="entry name" value="HATPase_C_sf"/>
</dbReference>
<evidence type="ECO:0000313" key="10">
    <source>
        <dbReference type="Proteomes" id="UP000799441"/>
    </source>
</evidence>
<dbReference type="PROSITE" id="PS50109">
    <property type="entry name" value="HIS_KIN"/>
    <property type="match status" value="1"/>
</dbReference>
<feature type="region of interest" description="Disordered" evidence="6">
    <location>
        <begin position="405"/>
        <end position="428"/>
    </location>
</feature>
<evidence type="ECO:0000259" key="7">
    <source>
        <dbReference type="PROSITE" id="PS50109"/>
    </source>
</evidence>
<feature type="domain" description="Response regulatory" evidence="8">
    <location>
        <begin position="434"/>
        <end position="480"/>
    </location>
</feature>
<evidence type="ECO:0000256" key="2">
    <source>
        <dbReference type="ARBA" id="ARBA00012438"/>
    </source>
</evidence>
<organism evidence="9 10">
    <name type="scientific">Polychaeton citri CBS 116435</name>
    <dbReference type="NCBI Taxonomy" id="1314669"/>
    <lineage>
        <taxon>Eukaryota</taxon>
        <taxon>Fungi</taxon>
        <taxon>Dikarya</taxon>
        <taxon>Ascomycota</taxon>
        <taxon>Pezizomycotina</taxon>
        <taxon>Dothideomycetes</taxon>
        <taxon>Dothideomycetidae</taxon>
        <taxon>Capnodiales</taxon>
        <taxon>Capnodiaceae</taxon>
        <taxon>Polychaeton</taxon>
    </lineage>
</organism>
<evidence type="ECO:0000256" key="4">
    <source>
        <dbReference type="ARBA" id="ARBA00022777"/>
    </source>
</evidence>
<dbReference type="Proteomes" id="UP000799441">
    <property type="component" value="Unassembled WGS sequence"/>
</dbReference>
<feature type="compositionally biased region" description="Polar residues" evidence="6">
    <location>
        <begin position="412"/>
        <end position="426"/>
    </location>
</feature>
<dbReference type="PANTHER" id="PTHR43047">
    <property type="entry name" value="TWO-COMPONENT HISTIDINE PROTEIN KINASE"/>
    <property type="match status" value="1"/>
</dbReference>
<dbReference type="InterPro" id="IPR004358">
    <property type="entry name" value="Sig_transdc_His_kin-like_C"/>
</dbReference>
<evidence type="ECO:0000256" key="5">
    <source>
        <dbReference type="PROSITE-ProRule" id="PRU00169"/>
    </source>
</evidence>
<keyword evidence="10" id="KW-1185">Reference proteome</keyword>
<dbReference type="EC" id="2.7.13.3" evidence="2"/>